<keyword evidence="1" id="KW-0677">Repeat</keyword>
<dbReference type="SMART" id="SM00360">
    <property type="entry name" value="RRM"/>
    <property type="match status" value="4"/>
</dbReference>
<dbReference type="SMART" id="SM00386">
    <property type="entry name" value="HAT"/>
    <property type="match status" value="5"/>
</dbReference>
<proteinExistence type="predicted"/>
<feature type="region of interest" description="Disordered" evidence="4">
    <location>
        <begin position="1075"/>
        <end position="1098"/>
    </location>
</feature>
<evidence type="ECO:0000256" key="3">
    <source>
        <dbReference type="PROSITE-ProRule" id="PRU00176"/>
    </source>
</evidence>
<dbReference type="Pfam" id="PF00076">
    <property type="entry name" value="RRM_1"/>
    <property type="match status" value="3"/>
</dbReference>
<dbReference type="EMBL" id="WNWQ01000459">
    <property type="protein sequence ID" value="KAE9967560.1"/>
    <property type="molecule type" value="Genomic_DNA"/>
</dbReference>
<feature type="compositionally biased region" description="Low complexity" evidence="4">
    <location>
        <begin position="24"/>
        <end position="38"/>
    </location>
</feature>
<evidence type="ECO:0000256" key="1">
    <source>
        <dbReference type="ARBA" id="ARBA00022737"/>
    </source>
</evidence>
<feature type="region of interest" description="Disordered" evidence="4">
    <location>
        <begin position="767"/>
        <end position="829"/>
    </location>
</feature>
<dbReference type="Proteomes" id="UP000433883">
    <property type="component" value="Unassembled WGS sequence"/>
</dbReference>
<evidence type="ECO:0000256" key="4">
    <source>
        <dbReference type="SAM" id="MobiDB-lite"/>
    </source>
</evidence>
<feature type="compositionally biased region" description="Basic and acidic residues" evidence="4">
    <location>
        <begin position="784"/>
        <end position="796"/>
    </location>
</feature>
<feature type="compositionally biased region" description="Gly residues" evidence="4">
    <location>
        <begin position="1245"/>
        <end position="1262"/>
    </location>
</feature>
<comment type="caution">
    <text evidence="6">The sequence shown here is derived from an EMBL/GenBank/DDBJ whole genome shotgun (WGS) entry which is preliminary data.</text>
</comment>
<feature type="region of interest" description="Disordered" evidence="4">
    <location>
        <begin position="1210"/>
        <end position="1312"/>
    </location>
</feature>
<gene>
    <name evidence="6" type="ORF">BLS_006287</name>
</gene>
<dbReference type="GO" id="GO:0006396">
    <property type="term" value="P:RNA processing"/>
    <property type="evidence" value="ECO:0007669"/>
    <property type="project" value="InterPro"/>
</dbReference>
<feature type="region of interest" description="Disordered" evidence="4">
    <location>
        <begin position="1"/>
        <end position="52"/>
    </location>
</feature>
<feature type="compositionally biased region" description="Polar residues" evidence="4">
    <location>
        <begin position="39"/>
        <end position="52"/>
    </location>
</feature>
<accession>A0A8H3UDC7</accession>
<dbReference type="Pfam" id="PF16842">
    <property type="entry name" value="RRM_occluded"/>
    <property type="match status" value="1"/>
</dbReference>
<feature type="region of interest" description="Disordered" evidence="4">
    <location>
        <begin position="136"/>
        <end position="155"/>
    </location>
</feature>
<dbReference type="Gene3D" id="1.25.40.10">
    <property type="entry name" value="Tetratricopeptide repeat domain"/>
    <property type="match status" value="2"/>
</dbReference>
<dbReference type="Gene3D" id="3.30.70.330">
    <property type="match status" value="4"/>
</dbReference>
<dbReference type="GO" id="GO:0003723">
    <property type="term" value="F:RNA binding"/>
    <property type="evidence" value="ECO:0007669"/>
    <property type="project" value="UniProtKB-UniRule"/>
</dbReference>
<evidence type="ECO:0000313" key="6">
    <source>
        <dbReference type="EMBL" id="KAE9967560.1"/>
    </source>
</evidence>
<dbReference type="InterPro" id="IPR011990">
    <property type="entry name" value="TPR-like_helical_dom_sf"/>
</dbReference>
<feature type="compositionally biased region" description="Polar residues" evidence="4">
    <location>
        <begin position="146"/>
        <end position="155"/>
    </location>
</feature>
<evidence type="ECO:0000313" key="7">
    <source>
        <dbReference type="Proteomes" id="UP000433883"/>
    </source>
</evidence>
<evidence type="ECO:0000256" key="2">
    <source>
        <dbReference type="ARBA" id="ARBA00022884"/>
    </source>
</evidence>
<dbReference type="InterPro" id="IPR003107">
    <property type="entry name" value="HAT"/>
</dbReference>
<feature type="domain" description="RRM" evidence="5">
    <location>
        <begin position="997"/>
        <end position="1074"/>
    </location>
</feature>
<protein>
    <recommendedName>
        <fullName evidence="5">RRM domain-containing protein</fullName>
    </recommendedName>
</protein>
<dbReference type="InterPro" id="IPR035979">
    <property type="entry name" value="RBD_domain_sf"/>
</dbReference>
<keyword evidence="2 3" id="KW-0694">RNA-binding</keyword>
<name>A0A8H3UDC7_VENIN</name>
<feature type="compositionally biased region" description="Polar residues" evidence="4">
    <location>
        <begin position="814"/>
        <end position="824"/>
    </location>
</feature>
<dbReference type="SUPFAM" id="SSF48452">
    <property type="entry name" value="TPR-like"/>
    <property type="match status" value="1"/>
</dbReference>
<dbReference type="PANTHER" id="PTHR23236">
    <property type="entry name" value="EUKARYOTIC TRANSLATION INITIATION FACTOR 4B/4H"/>
    <property type="match status" value="1"/>
</dbReference>
<dbReference type="CDD" id="cd00590">
    <property type="entry name" value="RRM_SF"/>
    <property type="match status" value="1"/>
</dbReference>
<dbReference type="InterPro" id="IPR012677">
    <property type="entry name" value="Nucleotide-bd_a/b_plait_sf"/>
</dbReference>
<feature type="compositionally biased region" description="Basic and acidic residues" evidence="4">
    <location>
        <begin position="1294"/>
        <end position="1312"/>
    </location>
</feature>
<dbReference type="InterPro" id="IPR031766">
    <property type="entry name" value="RRM_occluded"/>
</dbReference>
<dbReference type="PANTHER" id="PTHR23236:SF119">
    <property type="entry name" value="NUCLEAR RNA-BINDING PROTEIN SART-3"/>
    <property type="match status" value="1"/>
</dbReference>
<organism evidence="6 7">
    <name type="scientific">Venturia inaequalis</name>
    <name type="common">Apple scab fungus</name>
    <dbReference type="NCBI Taxonomy" id="5025"/>
    <lineage>
        <taxon>Eukaryota</taxon>
        <taxon>Fungi</taxon>
        <taxon>Dikarya</taxon>
        <taxon>Ascomycota</taxon>
        <taxon>Pezizomycotina</taxon>
        <taxon>Dothideomycetes</taxon>
        <taxon>Pleosporomycetidae</taxon>
        <taxon>Venturiales</taxon>
        <taxon>Venturiaceae</taxon>
        <taxon>Venturia</taxon>
    </lineage>
</organism>
<feature type="domain" description="RRM" evidence="5">
    <location>
        <begin position="906"/>
        <end position="983"/>
    </location>
</feature>
<dbReference type="PROSITE" id="PS50102">
    <property type="entry name" value="RRM"/>
    <property type="match status" value="3"/>
</dbReference>
<feature type="domain" description="RRM" evidence="5">
    <location>
        <begin position="832"/>
        <end position="905"/>
    </location>
</feature>
<dbReference type="SUPFAM" id="SSF54928">
    <property type="entry name" value="RNA-binding domain, RBD"/>
    <property type="match status" value="2"/>
</dbReference>
<evidence type="ECO:0000259" key="5">
    <source>
        <dbReference type="PROSITE" id="PS50102"/>
    </source>
</evidence>
<sequence>MDINSLLSPSESPATETPPPLASPSPRASPAKRPGRPSVQQRKSSGLSQVSTLSPIEQSLPSLAVHNAAIAYQNQQGVFGQSATNPPFQNVGYAATSTPSVNPAHVVEARSSSSQPVMHRTDSTPQMDTLADLASMRQHQNPPPRRTSSGMHDHQTTSYNIQNISRPPLSAHNSNEIHMADAPPKEARGFKARALSDEDTNKLGELGQRLHEDPFDFPSHAQFVTLLQNGLRNHVSLGLDPRDYELLPDLRKARQAMDRIFPVGEKLWADWLQDEMQLAHSIDDRVMIMEYFALAVKDEPSSASLWRMYGDFMYYLWATTHEIDGADSAAWSAEDREVAKEVFKWDPMIDTWKRGVINTQRRLNDSNKVWDRYMEMLILDHQKWPSPDKVENIKTIFHERLSVCHATWEETRQMFSSFLSQYDEASWESTMGDVAQRSKGVKIAYAIREPFETAIQRASRNGDDGAEWSAYSEYLAWEVEKKGVFSFSLINGLYERATIRYPSMPSLWNDYIEFLITNAPRDFEILPVMERGTRHCPWSGDLWSHRLLTMELENSDFEAIERTKHHATSTGLLDVGGMEELMKVYIAWCGCLRRRAFAVAATEDDLDIAEVAIRSALEHVKQIGEKKYGKEFAGDPHYRIERIHIKFLTQRGDVKAARANWISLKSIQGNSYDFWYRYYIWEMVIWAKFAMRGTNEPETQLQVPETATDVLEQGLRHIATMDWPEQLIQMYINHCEQHESIQKLRTALIEARKYTAVVERRREKETADAAAAYQNQKQMQPVEVDAKPNGKRKRDDEVAEEESVPKKNKPIPSVETTPSSAASQTKRDREHSIIIVENIPLDADEMRVRKFFRDCGTINSIQLVTESVSQVATIEFENKEEALFAQSKAIKPFDGREIKISFGAGTTLWVTNYPPEADHAYIKDIFKDCGEIVDIRFPSIAANVRRCFCYVQFRTPAMAEKGTLLHGTDLGGPHKLIARISDPEIKAARGGATEEGRECFVKNVYWHATERDVKNLFLSYGTVESVRVPKNQAGKSKGMAFVVFSDEASAQRAISKLHKTEFRGRIIDVELSSRKSSRKMNTVHGDGNMSPTPEGASPSVASIDTNGHGDNADGRNRMARTLAIMNIPDTVTAARVQKLAEQFGILKKCTLRPDHAGAIIEYVEESSIGKAELGLTDKEVDGQKISLGTVPELLQQKPFVRKLKLADQLAEKKKDEKKKKTTTTTTQETPGGFGGLAPRQTQGATRGGGRRGGLGAKRGLGYGAAPTLAKDNNGEKPTGGKGNDYFKNLMAGGKKGDGDGEQKKKDAEIARE</sequence>
<reference evidence="6 7" key="1">
    <citation type="submission" date="2019-11" db="EMBL/GenBank/DDBJ databases">
        <title>Venturia inaequalis Genome Resource.</title>
        <authorList>
            <person name="Lichtner F.J."/>
        </authorList>
    </citation>
    <scope>NUCLEOTIDE SEQUENCE [LARGE SCALE GENOMIC DNA]</scope>
    <source>
        <strain evidence="6">Bline_iso_100314</strain>
    </source>
</reference>
<dbReference type="InterPro" id="IPR000504">
    <property type="entry name" value="RRM_dom"/>
</dbReference>
<dbReference type="FunFam" id="1.25.40.10:FF:000632">
    <property type="entry name" value="Pre-mRNA splicing factor (Prp24), putative"/>
    <property type="match status" value="1"/>
</dbReference>